<organism evidence="2 3">
    <name type="scientific">Pilimelia columellifera subsp. columellifera</name>
    <dbReference type="NCBI Taxonomy" id="706583"/>
    <lineage>
        <taxon>Bacteria</taxon>
        <taxon>Bacillati</taxon>
        <taxon>Actinomycetota</taxon>
        <taxon>Actinomycetes</taxon>
        <taxon>Micromonosporales</taxon>
        <taxon>Micromonosporaceae</taxon>
        <taxon>Pilimelia</taxon>
    </lineage>
</organism>
<proteinExistence type="predicted"/>
<evidence type="ECO:0000313" key="2">
    <source>
        <dbReference type="EMBL" id="GAA2511493.1"/>
    </source>
</evidence>
<gene>
    <name evidence="2" type="ORF">GCM10010201_03050</name>
</gene>
<evidence type="ECO:0000256" key="1">
    <source>
        <dbReference type="SAM" id="MobiDB-lite"/>
    </source>
</evidence>
<feature type="region of interest" description="Disordered" evidence="1">
    <location>
        <begin position="1"/>
        <end position="107"/>
    </location>
</feature>
<dbReference type="EMBL" id="BAAARY010000001">
    <property type="protein sequence ID" value="GAA2511493.1"/>
    <property type="molecule type" value="Genomic_DNA"/>
</dbReference>
<evidence type="ECO:0008006" key="4">
    <source>
        <dbReference type="Google" id="ProtNLM"/>
    </source>
</evidence>
<feature type="compositionally biased region" description="Basic and acidic residues" evidence="1">
    <location>
        <begin position="26"/>
        <end position="35"/>
    </location>
</feature>
<protein>
    <recommendedName>
        <fullName evidence="4">DUF3618 domain-containing protein</fullName>
    </recommendedName>
</protein>
<keyword evidence="3" id="KW-1185">Reference proteome</keyword>
<feature type="compositionally biased region" description="Low complexity" evidence="1">
    <location>
        <begin position="69"/>
        <end position="88"/>
    </location>
</feature>
<name>A0ABN3MZ19_9ACTN</name>
<dbReference type="RefSeq" id="WP_344167007.1">
    <property type="nucleotide sequence ID" value="NZ_BAAARY010000001.1"/>
</dbReference>
<reference evidence="2 3" key="1">
    <citation type="journal article" date="2019" name="Int. J. Syst. Evol. Microbiol.">
        <title>The Global Catalogue of Microorganisms (GCM) 10K type strain sequencing project: providing services to taxonomists for standard genome sequencing and annotation.</title>
        <authorList>
            <consortium name="The Broad Institute Genomics Platform"/>
            <consortium name="The Broad Institute Genome Sequencing Center for Infectious Disease"/>
            <person name="Wu L."/>
            <person name="Ma J."/>
        </authorList>
    </citation>
    <scope>NUCLEOTIDE SEQUENCE [LARGE SCALE GENOMIC DNA]</scope>
    <source>
        <strain evidence="2 3">JCM 3367</strain>
    </source>
</reference>
<feature type="compositionally biased region" description="Low complexity" evidence="1">
    <location>
        <begin position="9"/>
        <end position="20"/>
    </location>
</feature>
<dbReference type="Proteomes" id="UP001499978">
    <property type="component" value="Unassembled WGS sequence"/>
</dbReference>
<evidence type="ECO:0000313" key="3">
    <source>
        <dbReference type="Proteomes" id="UP001499978"/>
    </source>
</evidence>
<feature type="region of interest" description="Disordered" evidence="1">
    <location>
        <begin position="163"/>
        <end position="192"/>
    </location>
</feature>
<accession>A0ABN3MZ19</accession>
<comment type="caution">
    <text evidence="2">The sequence shown here is derived from an EMBL/GenBank/DDBJ whole genome shotgun (WGS) entry which is preliminary data.</text>
</comment>
<sequence length="192" mass="19280">MTEVVTSRSPGAGAGPSTTAGGAGAEARKVTETAKAEGAQALGAVKEQAGEVTAEAGRQARSLASEATSQLSAQAQQQQQRAAGGLRAMGDELKSLTQNAESGGAATDLVRQASDKLTELAGWLEHREPGAVLAEVKDYARRKPGAFLLGAAVLGVAAGRLTRNLNPTEGAGPRPADSTGSSIGEPTGGYRS</sequence>